<organism evidence="1 2">
    <name type="scientific">Molorchus minor</name>
    <dbReference type="NCBI Taxonomy" id="1323400"/>
    <lineage>
        <taxon>Eukaryota</taxon>
        <taxon>Metazoa</taxon>
        <taxon>Ecdysozoa</taxon>
        <taxon>Arthropoda</taxon>
        <taxon>Hexapoda</taxon>
        <taxon>Insecta</taxon>
        <taxon>Pterygota</taxon>
        <taxon>Neoptera</taxon>
        <taxon>Endopterygota</taxon>
        <taxon>Coleoptera</taxon>
        <taxon>Polyphaga</taxon>
        <taxon>Cucujiformia</taxon>
        <taxon>Chrysomeloidea</taxon>
        <taxon>Cerambycidae</taxon>
        <taxon>Lamiinae</taxon>
        <taxon>Monochamini</taxon>
        <taxon>Molorchus</taxon>
    </lineage>
</organism>
<protein>
    <submittedName>
        <fullName evidence="1">Uncharacterized protein</fullName>
    </submittedName>
</protein>
<keyword evidence="2" id="KW-1185">Reference proteome</keyword>
<dbReference type="Proteomes" id="UP001162164">
    <property type="component" value="Unassembled WGS sequence"/>
</dbReference>
<proteinExistence type="predicted"/>
<gene>
    <name evidence="1" type="ORF">NQ317_015815</name>
</gene>
<name>A0ABQ9JMD1_9CUCU</name>
<dbReference type="Gene3D" id="3.20.20.80">
    <property type="entry name" value="Glycosidases"/>
    <property type="match status" value="1"/>
</dbReference>
<evidence type="ECO:0000313" key="2">
    <source>
        <dbReference type="Proteomes" id="UP001162164"/>
    </source>
</evidence>
<reference evidence="1" key="1">
    <citation type="journal article" date="2023" name="Insect Mol. Biol.">
        <title>Genome sequencing provides insights into the evolution of gene families encoding plant cell wall-degrading enzymes in longhorned beetles.</title>
        <authorList>
            <person name="Shin N.R."/>
            <person name="Okamura Y."/>
            <person name="Kirsch R."/>
            <person name="Pauchet Y."/>
        </authorList>
    </citation>
    <scope>NUCLEOTIDE SEQUENCE</scope>
    <source>
        <strain evidence="1">MMC_N1</strain>
    </source>
</reference>
<evidence type="ECO:0000313" key="1">
    <source>
        <dbReference type="EMBL" id="KAJ8979386.1"/>
    </source>
</evidence>
<comment type="caution">
    <text evidence="1">The sequence shown here is derived from an EMBL/GenBank/DDBJ whole genome shotgun (WGS) entry which is preliminary data.</text>
</comment>
<dbReference type="EMBL" id="JAPWTJ010000342">
    <property type="protein sequence ID" value="KAJ8979386.1"/>
    <property type="molecule type" value="Genomic_DNA"/>
</dbReference>
<accession>A0ABQ9JMD1</accession>
<sequence length="117" mass="13654">MAALMSKLIQTANKYRFDGYVIEIWSQLASIVESEALVKLIKTIADSLALEQLQMILVIPPKRGKEELFTEKTLQCSTRFCYWFLSDDLRFFQPPYARSQFSVTVGRGLYKVTNWRY</sequence>